<feature type="domain" description="PH" evidence="2">
    <location>
        <begin position="430"/>
        <end position="534"/>
    </location>
</feature>
<keyword evidence="4" id="KW-1185">Reference proteome</keyword>
<dbReference type="VEuPathDB" id="FungiDB:AeMF1_003473"/>
<proteinExistence type="predicted"/>
<comment type="caution">
    <text evidence="3">The sequence shown here is derived from an EMBL/GenBank/DDBJ whole genome shotgun (WGS) entry which is preliminary data.</text>
</comment>
<dbReference type="SUPFAM" id="SSF50729">
    <property type="entry name" value="PH domain-like"/>
    <property type="match status" value="4"/>
</dbReference>
<name>A0A6G0WCP9_9STRA</name>
<feature type="domain" description="PH" evidence="2">
    <location>
        <begin position="1"/>
        <end position="114"/>
    </location>
</feature>
<dbReference type="InterPro" id="IPR011993">
    <property type="entry name" value="PH-like_dom_sf"/>
</dbReference>
<dbReference type="AlphaFoldDB" id="A0A6G0WCP9"/>
<dbReference type="InterPro" id="IPR001849">
    <property type="entry name" value="PH_domain"/>
</dbReference>
<dbReference type="Pfam" id="PF00169">
    <property type="entry name" value="PH"/>
    <property type="match status" value="1"/>
</dbReference>
<dbReference type="Proteomes" id="UP000481153">
    <property type="component" value="Unassembled WGS sequence"/>
</dbReference>
<sequence>MHSHHDFTCGFLLKGVPPAKARTPFNGKLTRIFCVLITSRLDFYTKDPRPSFDAAIDGSYMFDKKTKIADCGDLYSGLPQYSFSISTNGESLLMVANTHEEMQLWLDAIRECIEHQVHIVRGTLLKKFNRRPKQPWAPREIELGHVSLTYLTSRLQDKVRNHVKLTSRSFVVDLAPMANHDYVFGICSGESSITFAAPTAEDKERWIREIEIRIARQRIHWRYFQKPSDLVGVVDVRLASNKTWRRRFCELERGVFAIKQDERRIGMEVHVPLELITSVRSGPDDIIGRTNAFAIERFGAVTLYVSAFSATEHRNWLTKLQQARRDWALQPNLYIFPNEMHALAATVGYRTVKLSPTEVLDAIIEQHRQRIFVVVPTSCQDAATYVPQASVLVSVKDPTGKHSTFDAMWHCLRVHRTYTDRPLKLTFRLPITKEGLLRVKTTVPVNQWVPRRCELAHGCFSWYALHGSNNERPIQVVRLRECSVTLLRDLDSDNSEMPHCFVLSTSTTHLRVLFSATSADDCVLWMSILQLEIATYTGDTRFAPALPTAAECRRNVIVKNVKVVAEKVYAKTVQNNTPENPADVQVEIKEPSEESKRSDSGDVDDGISMEDDDNDDEYLSFSEKFHRQCIEKPIKAYQSTKQELRRRASAYIETKRASIVAAPLYQRLRTAQSKLELQLAPAKEELERVTARVKQQAADTVSEIRSHLVIPDPETSDYFNGCKRYLGATILGKSVRRIEFTARRKAQRFIETDALVQAMHIGETTKEPPVVDVNRQAMLRPDAARDFFVELTQGRESTSLEALLTLMRQLCLSENGNIDNLSPFEAAIEALESRHELTYAISIEVFVNVATKTIRDVPTIHTMERLAKGILMLV</sequence>
<accession>A0A6G0WCP9</accession>
<evidence type="ECO:0000259" key="2">
    <source>
        <dbReference type="PROSITE" id="PS50003"/>
    </source>
</evidence>
<protein>
    <recommendedName>
        <fullName evidence="2">PH domain-containing protein</fullName>
    </recommendedName>
</protein>
<evidence type="ECO:0000256" key="1">
    <source>
        <dbReference type="SAM" id="MobiDB-lite"/>
    </source>
</evidence>
<dbReference type="SMART" id="SM00233">
    <property type="entry name" value="PH"/>
    <property type="match status" value="4"/>
</dbReference>
<feature type="region of interest" description="Disordered" evidence="1">
    <location>
        <begin position="575"/>
        <end position="615"/>
    </location>
</feature>
<feature type="domain" description="PH" evidence="2">
    <location>
        <begin position="117"/>
        <end position="215"/>
    </location>
</feature>
<dbReference type="EMBL" id="VJMJ01000253">
    <property type="protein sequence ID" value="KAF0725071.1"/>
    <property type="molecule type" value="Genomic_DNA"/>
</dbReference>
<evidence type="ECO:0000313" key="3">
    <source>
        <dbReference type="EMBL" id="KAF0725071.1"/>
    </source>
</evidence>
<dbReference type="PROSITE" id="PS50003">
    <property type="entry name" value="PH_DOMAIN"/>
    <property type="match status" value="4"/>
</dbReference>
<organism evidence="3 4">
    <name type="scientific">Aphanomyces euteiches</name>
    <dbReference type="NCBI Taxonomy" id="100861"/>
    <lineage>
        <taxon>Eukaryota</taxon>
        <taxon>Sar</taxon>
        <taxon>Stramenopiles</taxon>
        <taxon>Oomycota</taxon>
        <taxon>Saprolegniomycetes</taxon>
        <taxon>Saprolegniales</taxon>
        <taxon>Verrucalvaceae</taxon>
        <taxon>Aphanomyces</taxon>
    </lineage>
</organism>
<reference evidence="3 4" key="1">
    <citation type="submission" date="2019-07" db="EMBL/GenBank/DDBJ databases">
        <title>Genomics analysis of Aphanomyces spp. identifies a new class of oomycete effector associated with host adaptation.</title>
        <authorList>
            <person name="Gaulin E."/>
        </authorList>
    </citation>
    <scope>NUCLEOTIDE SEQUENCE [LARGE SCALE GENOMIC DNA]</scope>
    <source>
        <strain evidence="3 4">ATCC 201684</strain>
    </source>
</reference>
<feature type="compositionally biased region" description="Basic and acidic residues" evidence="1">
    <location>
        <begin position="586"/>
        <end position="600"/>
    </location>
</feature>
<gene>
    <name evidence="3" type="ORF">Ae201684_016468</name>
</gene>
<dbReference type="CDD" id="cd00821">
    <property type="entry name" value="PH"/>
    <property type="match status" value="1"/>
</dbReference>
<feature type="compositionally biased region" description="Acidic residues" evidence="1">
    <location>
        <begin position="601"/>
        <end position="615"/>
    </location>
</feature>
<feature type="domain" description="PH" evidence="2">
    <location>
        <begin position="227"/>
        <end position="325"/>
    </location>
</feature>
<evidence type="ECO:0000313" key="4">
    <source>
        <dbReference type="Proteomes" id="UP000481153"/>
    </source>
</evidence>
<dbReference type="Gene3D" id="2.30.29.30">
    <property type="entry name" value="Pleckstrin-homology domain (PH domain)/Phosphotyrosine-binding domain (PTB)"/>
    <property type="match status" value="4"/>
</dbReference>